<dbReference type="Pfam" id="PF20097">
    <property type="entry name" value="DUF6487"/>
    <property type="match status" value="1"/>
</dbReference>
<evidence type="ECO:0000259" key="1">
    <source>
        <dbReference type="Pfam" id="PF20097"/>
    </source>
</evidence>
<dbReference type="RefSeq" id="WP_268051145.1">
    <property type="nucleotide sequence ID" value="NZ_JAPQES010000006.1"/>
</dbReference>
<organism evidence="2 3">
    <name type="scientific">Clostridium ganghwense</name>
    <dbReference type="NCBI Taxonomy" id="312089"/>
    <lineage>
        <taxon>Bacteria</taxon>
        <taxon>Bacillati</taxon>
        <taxon>Bacillota</taxon>
        <taxon>Clostridia</taxon>
        <taxon>Eubacteriales</taxon>
        <taxon>Clostridiaceae</taxon>
        <taxon>Clostridium</taxon>
    </lineage>
</organism>
<sequence>MKLECPYCKGDLIKGFIDSGLHSLKWHNENMGLLEKVTVFGGEVLSDCIRVKCYRRKNCNKIIIDLNEL</sequence>
<dbReference type="EMBL" id="JAPQES010000006">
    <property type="protein sequence ID" value="MCY6372208.1"/>
    <property type="molecule type" value="Genomic_DNA"/>
</dbReference>
<comment type="caution">
    <text evidence="2">The sequence shown here is derived from an EMBL/GenBank/DDBJ whole genome shotgun (WGS) entry which is preliminary data.</text>
</comment>
<accession>A0ABT4CUT7</accession>
<gene>
    <name evidence="2" type="ORF">OXH55_16375</name>
</gene>
<evidence type="ECO:0000313" key="3">
    <source>
        <dbReference type="Proteomes" id="UP001079657"/>
    </source>
</evidence>
<evidence type="ECO:0000313" key="2">
    <source>
        <dbReference type="EMBL" id="MCY6372208.1"/>
    </source>
</evidence>
<reference evidence="2" key="1">
    <citation type="submission" date="2022-12" db="EMBL/GenBank/DDBJ databases">
        <authorList>
            <person name="Wang J."/>
        </authorList>
    </citation>
    <scope>NUCLEOTIDE SEQUENCE</scope>
    <source>
        <strain evidence="2">HY-42-06</strain>
    </source>
</reference>
<keyword evidence="3" id="KW-1185">Reference proteome</keyword>
<feature type="domain" description="DUF6487" evidence="1">
    <location>
        <begin position="5"/>
        <end position="68"/>
    </location>
</feature>
<name>A0ABT4CUT7_9CLOT</name>
<dbReference type="InterPro" id="IPR045504">
    <property type="entry name" value="DUF6487"/>
</dbReference>
<proteinExistence type="predicted"/>
<protein>
    <submittedName>
        <fullName evidence="2">PF20097 family protein</fullName>
    </submittedName>
</protein>
<dbReference type="Proteomes" id="UP001079657">
    <property type="component" value="Unassembled WGS sequence"/>
</dbReference>